<name>A0ABW0YSF4_9BACI</name>
<dbReference type="Pfam" id="PF14152">
    <property type="entry name" value="YfhE"/>
    <property type="match status" value="1"/>
</dbReference>
<accession>A0ABW0YSF4</accession>
<gene>
    <name evidence="1" type="ORF">ACFPU1_16295</name>
</gene>
<keyword evidence="2" id="KW-1185">Reference proteome</keyword>
<evidence type="ECO:0000313" key="2">
    <source>
        <dbReference type="Proteomes" id="UP001596142"/>
    </source>
</evidence>
<evidence type="ECO:0000313" key="1">
    <source>
        <dbReference type="EMBL" id="MFC5714312.1"/>
    </source>
</evidence>
<organism evidence="1 2">
    <name type="scientific">Thalassorhabdus alkalitolerans</name>
    <dbReference type="NCBI Taxonomy" id="2282697"/>
    <lineage>
        <taxon>Bacteria</taxon>
        <taxon>Bacillati</taxon>
        <taxon>Bacillota</taxon>
        <taxon>Bacilli</taxon>
        <taxon>Bacillales</taxon>
        <taxon>Bacillaceae</taxon>
        <taxon>Thalassorhabdus</taxon>
    </lineage>
</organism>
<comment type="caution">
    <text evidence="1">The sequence shown here is derived from an EMBL/GenBank/DDBJ whole genome shotgun (WGS) entry which is preliminary data.</text>
</comment>
<dbReference type="InterPro" id="IPR025437">
    <property type="entry name" value="YfhE-like"/>
</dbReference>
<dbReference type="Proteomes" id="UP001596142">
    <property type="component" value="Unassembled WGS sequence"/>
</dbReference>
<proteinExistence type="predicted"/>
<sequence length="43" mass="5227">MKHFAHRSINKKHNGLNSTQEVRYAKIFRKADKEIEQMQKEQK</sequence>
<dbReference type="EMBL" id="JBHSOZ010000010">
    <property type="protein sequence ID" value="MFC5714312.1"/>
    <property type="molecule type" value="Genomic_DNA"/>
</dbReference>
<reference evidence="2" key="1">
    <citation type="journal article" date="2019" name="Int. J. Syst. Evol. Microbiol.">
        <title>The Global Catalogue of Microorganisms (GCM) 10K type strain sequencing project: providing services to taxonomists for standard genome sequencing and annotation.</title>
        <authorList>
            <consortium name="The Broad Institute Genomics Platform"/>
            <consortium name="The Broad Institute Genome Sequencing Center for Infectious Disease"/>
            <person name="Wu L."/>
            <person name="Ma J."/>
        </authorList>
    </citation>
    <scope>NUCLEOTIDE SEQUENCE [LARGE SCALE GENOMIC DNA]</scope>
    <source>
        <strain evidence="2">CECT 7184</strain>
    </source>
</reference>
<protein>
    <submittedName>
        <fullName evidence="1">YfhE family protein</fullName>
    </submittedName>
</protein>
<dbReference type="RefSeq" id="WP_100398629.1">
    <property type="nucleotide sequence ID" value="NZ_JBHSOZ010000010.1"/>
</dbReference>